<dbReference type="Proteomes" id="UP000696280">
    <property type="component" value="Unassembled WGS sequence"/>
</dbReference>
<organism evidence="2 3">
    <name type="scientific">Hymenoscyphus fraxineus</name>
    <dbReference type="NCBI Taxonomy" id="746836"/>
    <lineage>
        <taxon>Eukaryota</taxon>
        <taxon>Fungi</taxon>
        <taxon>Dikarya</taxon>
        <taxon>Ascomycota</taxon>
        <taxon>Pezizomycotina</taxon>
        <taxon>Leotiomycetes</taxon>
        <taxon>Helotiales</taxon>
        <taxon>Helotiaceae</taxon>
        <taxon>Hymenoscyphus</taxon>
    </lineage>
</organism>
<dbReference type="AlphaFoldDB" id="A0A9N9L9Z3"/>
<comment type="caution">
    <text evidence="2">The sequence shown here is derived from an EMBL/GenBank/DDBJ whole genome shotgun (WGS) entry which is preliminary data.</text>
</comment>
<sequence length="285" mass="31937">MEGSLQEKRSNMNSQNNYPVVHNQTGAQYFNPHFLHGPQPPAFLHPANPNNPNNPGQPPITMGPSLQANRQVSPYQGQPFGYPPPIRMPHHQPGSPPLDPVLNEISDKIKGLRIAVDAIRSIQKDSVAAAETDKFRIAKLELFVNNSNMTDHRTRISELESEIAMLRAEINALRPILTPTPLDSYPPDITHGLELSVELGTENHVKKGELEPENHGLEKEIQLEPENRRKKMQLEQVNRGKKRQLEPENHGKKKGKLTSTKRYGTRSSNNDNGPAQKKAKRQKSG</sequence>
<feature type="compositionally biased region" description="Basic and acidic residues" evidence="1">
    <location>
        <begin position="1"/>
        <end position="10"/>
    </location>
</feature>
<dbReference type="EMBL" id="CAJVRL010000101">
    <property type="protein sequence ID" value="CAG8960658.1"/>
    <property type="molecule type" value="Genomic_DNA"/>
</dbReference>
<feature type="compositionally biased region" description="Polar residues" evidence="1">
    <location>
        <begin position="11"/>
        <end position="28"/>
    </location>
</feature>
<reference evidence="2" key="1">
    <citation type="submission" date="2021-07" db="EMBL/GenBank/DDBJ databases">
        <authorList>
            <person name="Durling M."/>
        </authorList>
    </citation>
    <scope>NUCLEOTIDE SEQUENCE</scope>
</reference>
<feature type="region of interest" description="Disordered" evidence="1">
    <location>
        <begin position="221"/>
        <end position="285"/>
    </location>
</feature>
<evidence type="ECO:0000313" key="3">
    <source>
        <dbReference type="Proteomes" id="UP000696280"/>
    </source>
</evidence>
<feature type="region of interest" description="Disordered" evidence="1">
    <location>
        <begin position="1"/>
        <end position="99"/>
    </location>
</feature>
<dbReference type="OrthoDB" id="10363108at2759"/>
<proteinExistence type="predicted"/>
<evidence type="ECO:0000313" key="2">
    <source>
        <dbReference type="EMBL" id="CAG8960658.1"/>
    </source>
</evidence>
<gene>
    <name evidence="2" type="ORF">HYFRA_00013536</name>
</gene>
<feature type="compositionally biased region" description="Polar residues" evidence="1">
    <location>
        <begin position="257"/>
        <end position="273"/>
    </location>
</feature>
<keyword evidence="3" id="KW-1185">Reference proteome</keyword>
<feature type="compositionally biased region" description="Low complexity" evidence="1">
    <location>
        <begin position="44"/>
        <end position="54"/>
    </location>
</feature>
<protein>
    <submittedName>
        <fullName evidence="2">Uncharacterized protein</fullName>
    </submittedName>
</protein>
<evidence type="ECO:0000256" key="1">
    <source>
        <dbReference type="SAM" id="MobiDB-lite"/>
    </source>
</evidence>
<name>A0A9N9L9Z3_9HELO</name>
<feature type="compositionally biased region" description="Polar residues" evidence="1">
    <location>
        <begin position="64"/>
        <end position="73"/>
    </location>
</feature>
<accession>A0A9N9L9Z3</accession>